<sequence length="155" mass="17637">MLSTDFEYSDFSQSLIIGSHDVDIEIFREAGTYAWTLEMEVDGKPVEWPHVFVADKAAYEAAILYLKEHGLNPDMFADEDDYPIIDSPLCQKLLVEGHPFEISIYRGIDEPEWILEIINSMGTSIIPDERFKTDKDALSVALADFENEPIENFLG</sequence>
<evidence type="ECO:0000313" key="2">
    <source>
        <dbReference type="Proteomes" id="UP001429564"/>
    </source>
</evidence>
<name>A0ABX0W9V0_9RHOB</name>
<evidence type="ECO:0000313" key="1">
    <source>
        <dbReference type="EMBL" id="NIZ62312.1"/>
    </source>
</evidence>
<organism evidence="1 2">
    <name type="scientific">Parasedimentitalea denitrificans</name>
    <dbReference type="NCBI Taxonomy" id="2211118"/>
    <lineage>
        <taxon>Bacteria</taxon>
        <taxon>Pseudomonadati</taxon>
        <taxon>Pseudomonadota</taxon>
        <taxon>Alphaproteobacteria</taxon>
        <taxon>Rhodobacterales</taxon>
        <taxon>Paracoccaceae</taxon>
        <taxon>Parasedimentitalea</taxon>
    </lineage>
</organism>
<dbReference type="Proteomes" id="UP001429564">
    <property type="component" value="Unassembled WGS sequence"/>
</dbReference>
<keyword evidence="2" id="KW-1185">Reference proteome</keyword>
<dbReference type="RefSeq" id="WP_167684938.1">
    <property type="nucleotide sequence ID" value="NZ_QHLQ01000016.1"/>
</dbReference>
<dbReference type="EMBL" id="QHLQ01000016">
    <property type="protein sequence ID" value="NIZ62312.1"/>
    <property type="molecule type" value="Genomic_DNA"/>
</dbReference>
<comment type="caution">
    <text evidence="1">The sequence shown here is derived from an EMBL/GenBank/DDBJ whole genome shotgun (WGS) entry which is preliminary data.</text>
</comment>
<reference evidence="1 2" key="1">
    <citation type="submission" date="2018-05" db="EMBL/GenBank/DDBJ databases">
        <authorList>
            <person name="Zhang Y.-J."/>
        </authorList>
    </citation>
    <scope>NUCLEOTIDE SEQUENCE [LARGE SCALE GENOMIC DNA]</scope>
    <source>
        <strain evidence="1 2">CY04</strain>
    </source>
</reference>
<protein>
    <submittedName>
        <fullName evidence="1">Uncharacterized protein</fullName>
    </submittedName>
</protein>
<gene>
    <name evidence="1" type="ORF">DL239_15155</name>
</gene>
<accession>A0ABX0W9V0</accession>
<proteinExistence type="predicted"/>